<dbReference type="HAMAP" id="MF_00073">
    <property type="entry name" value="NusB"/>
    <property type="match status" value="1"/>
</dbReference>
<name>A0A1L4BTR0_9GAMM</name>
<evidence type="ECO:0000256" key="5">
    <source>
        <dbReference type="ARBA" id="ARBA00023163"/>
    </source>
</evidence>
<evidence type="ECO:0000256" key="3">
    <source>
        <dbReference type="ARBA" id="ARBA00022884"/>
    </source>
</evidence>
<evidence type="ECO:0000313" key="9">
    <source>
        <dbReference type="Proteomes" id="UP000184222"/>
    </source>
</evidence>
<keyword evidence="2 6" id="KW-0889">Transcription antitermination</keyword>
<accession>A0A1L4BTR0</accession>
<dbReference type="AlphaFoldDB" id="A0A1L4BTR0"/>
<reference evidence="8 9" key="1">
    <citation type="journal article" date="2016" name="Appl. Environ. Microbiol.">
        <title>Whole genome relationships among Francisella bacteria of diverse origin define new species and provide specific regions for detection.</title>
        <authorList>
            <person name="Challacombe J.F."/>
            <person name="Petersen J.M."/>
            <person name="Gallegos-Graves V."/>
            <person name="Hodge D."/>
            <person name="Pillai S."/>
            <person name="Kuske C.R."/>
        </authorList>
    </citation>
    <scope>NUCLEOTIDE SEQUENCE [LARGE SCALE GENOMIC DNA]</scope>
    <source>
        <strain evidence="9">TX07-7310</strain>
    </source>
</reference>
<dbReference type="Pfam" id="PF01029">
    <property type="entry name" value="NusB"/>
    <property type="match status" value="1"/>
</dbReference>
<protein>
    <recommendedName>
        <fullName evidence="6">Transcription antitermination protein NusB</fullName>
    </recommendedName>
    <alternativeName>
        <fullName evidence="6">Antitermination factor NusB</fullName>
    </alternativeName>
</protein>
<keyword evidence="4 6" id="KW-0805">Transcription regulation</keyword>
<comment type="similarity">
    <text evidence="1 6">Belongs to the NusB family.</text>
</comment>
<dbReference type="InterPro" id="IPR011605">
    <property type="entry name" value="NusB_fam"/>
</dbReference>
<dbReference type="PANTHER" id="PTHR11078:SF3">
    <property type="entry name" value="ANTITERMINATION NUSB DOMAIN-CONTAINING PROTEIN"/>
    <property type="match status" value="1"/>
</dbReference>
<dbReference type="EMBL" id="CP016796">
    <property type="protein sequence ID" value="API87242.1"/>
    <property type="molecule type" value="Genomic_DNA"/>
</dbReference>
<keyword evidence="3 6" id="KW-0694">RNA-binding</keyword>
<dbReference type="NCBIfam" id="TIGR01951">
    <property type="entry name" value="nusB"/>
    <property type="match status" value="1"/>
</dbReference>
<keyword evidence="9" id="KW-1185">Reference proteome</keyword>
<evidence type="ECO:0000256" key="2">
    <source>
        <dbReference type="ARBA" id="ARBA00022814"/>
    </source>
</evidence>
<dbReference type="PANTHER" id="PTHR11078">
    <property type="entry name" value="N UTILIZATION SUBSTANCE PROTEIN B-RELATED"/>
    <property type="match status" value="1"/>
</dbReference>
<dbReference type="GO" id="GO:0006353">
    <property type="term" value="P:DNA-templated transcription termination"/>
    <property type="evidence" value="ECO:0007669"/>
    <property type="project" value="UniProtKB-UniRule"/>
</dbReference>
<evidence type="ECO:0000256" key="6">
    <source>
        <dbReference type="HAMAP-Rule" id="MF_00073"/>
    </source>
</evidence>
<dbReference type="STRING" id="573570.F7310_07655"/>
<feature type="domain" description="NusB/RsmB/TIM44" evidence="7">
    <location>
        <begin position="10"/>
        <end position="135"/>
    </location>
</feature>
<dbReference type="OrthoDB" id="9789556at2"/>
<dbReference type="SUPFAM" id="SSF48013">
    <property type="entry name" value="NusB-like"/>
    <property type="match status" value="1"/>
</dbReference>
<sequence length="141" mass="16253">MKTTARARNNARLYTVQALYQKKVNDNTFAELKVQYYADNAGRHQTDWELFYRLVDAVEENQNTIDSYISDNSDDGIDSINYVDYAVLQVAIAELIECLENPYQVIIKEYVEIAYSMGTEEGYKFINAVLQKLAKSIRDAE</sequence>
<evidence type="ECO:0000256" key="1">
    <source>
        <dbReference type="ARBA" id="ARBA00005952"/>
    </source>
</evidence>
<organism evidence="8 9">
    <name type="scientific">Francisella uliginis</name>
    <dbReference type="NCBI Taxonomy" id="573570"/>
    <lineage>
        <taxon>Bacteria</taxon>
        <taxon>Pseudomonadati</taxon>
        <taxon>Pseudomonadota</taxon>
        <taxon>Gammaproteobacteria</taxon>
        <taxon>Thiotrichales</taxon>
        <taxon>Francisellaceae</taxon>
        <taxon>Francisella</taxon>
    </lineage>
</organism>
<dbReference type="GO" id="GO:0003723">
    <property type="term" value="F:RNA binding"/>
    <property type="evidence" value="ECO:0007669"/>
    <property type="project" value="UniProtKB-UniRule"/>
</dbReference>
<dbReference type="KEGG" id="frx:F7310_07655"/>
<dbReference type="RefSeq" id="WP_072712977.1">
    <property type="nucleotide sequence ID" value="NZ_CP016796.1"/>
</dbReference>
<evidence type="ECO:0000313" key="8">
    <source>
        <dbReference type="EMBL" id="API87242.1"/>
    </source>
</evidence>
<dbReference type="InterPro" id="IPR035926">
    <property type="entry name" value="NusB-like_sf"/>
</dbReference>
<dbReference type="InterPro" id="IPR006027">
    <property type="entry name" value="NusB_RsmB_TIM44"/>
</dbReference>
<gene>
    <name evidence="6" type="primary">nusB</name>
    <name evidence="8" type="ORF">F7310_07655</name>
</gene>
<comment type="function">
    <text evidence="6">Involved in transcription antitermination. Required for transcription of ribosomal RNA (rRNA) genes. Binds specifically to the boxA antiterminator sequence of the ribosomal RNA (rrn) operons.</text>
</comment>
<proteinExistence type="inferred from homology"/>
<dbReference type="Gene3D" id="1.10.940.10">
    <property type="entry name" value="NusB-like"/>
    <property type="match status" value="1"/>
</dbReference>
<evidence type="ECO:0000259" key="7">
    <source>
        <dbReference type="Pfam" id="PF01029"/>
    </source>
</evidence>
<dbReference type="GO" id="GO:0005829">
    <property type="term" value="C:cytosol"/>
    <property type="evidence" value="ECO:0007669"/>
    <property type="project" value="TreeGrafter"/>
</dbReference>
<dbReference type="GO" id="GO:0031564">
    <property type="term" value="P:transcription antitermination"/>
    <property type="evidence" value="ECO:0007669"/>
    <property type="project" value="UniProtKB-KW"/>
</dbReference>
<dbReference type="Proteomes" id="UP000184222">
    <property type="component" value="Chromosome"/>
</dbReference>
<evidence type="ECO:0000256" key="4">
    <source>
        <dbReference type="ARBA" id="ARBA00023015"/>
    </source>
</evidence>
<keyword evidence="5 6" id="KW-0804">Transcription</keyword>